<reference evidence="1" key="1">
    <citation type="journal article" date="2014" name="Front. Microbiol.">
        <title>High frequency of phylogenetically diverse reductive dehalogenase-homologous genes in deep subseafloor sedimentary metagenomes.</title>
        <authorList>
            <person name="Kawai M."/>
            <person name="Futagami T."/>
            <person name="Toyoda A."/>
            <person name="Takaki Y."/>
            <person name="Nishi S."/>
            <person name="Hori S."/>
            <person name="Arai W."/>
            <person name="Tsubouchi T."/>
            <person name="Morono Y."/>
            <person name="Uchiyama I."/>
            <person name="Ito T."/>
            <person name="Fujiyama A."/>
            <person name="Inagaki F."/>
            <person name="Takami H."/>
        </authorList>
    </citation>
    <scope>NUCLEOTIDE SEQUENCE</scope>
    <source>
        <strain evidence="1">Expedition CK06-06</strain>
    </source>
</reference>
<protein>
    <recommendedName>
        <fullName evidence="2">Restriction endonuclease type IV Mrr domain-containing protein</fullName>
    </recommendedName>
</protein>
<organism evidence="1">
    <name type="scientific">marine sediment metagenome</name>
    <dbReference type="NCBI Taxonomy" id="412755"/>
    <lineage>
        <taxon>unclassified sequences</taxon>
        <taxon>metagenomes</taxon>
        <taxon>ecological metagenomes</taxon>
    </lineage>
</organism>
<proteinExistence type="predicted"/>
<feature type="non-terminal residue" evidence="1">
    <location>
        <position position="175"/>
    </location>
</feature>
<gene>
    <name evidence="1" type="ORF">S03H2_28306</name>
</gene>
<comment type="caution">
    <text evidence="1">The sequence shown here is derived from an EMBL/GenBank/DDBJ whole genome shotgun (WGS) entry which is preliminary data.</text>
</comment>
<dbReference type="EMBL" id="BARU01017051">
    <property type="protein sequence ID" value="GAH55744.1"/>
    <property type="molecule type" value="Genomic_DNA"/>
</dbReference>
<evidence type="ECO:0008006" key="2">
    <source>
        <dbReference type="Google" id="ProtNLM"/>
    </source>
</evidence>
<evidence type="ECO:0000313" key="1">
    <source>
        <dbReference type="EMBL" id="GAH55744.1"/>
    </source>
</evidence>
<name>X1HPI2_9ZZZZ</name>
<dbReference type="AlphaFoldDB" id="X1HPI2"/>
<accession>X1HPI2</accession>
<sequence length="175" mass="20676">MKKITEINWNIFKLKFCGKEQQSFEQLCYLLFCKEFKQNIGIPGYKNHAGIETSPIEINGEKIGWQAKFYDTRLSEHKKDFIVSIDTAKVRHPEINKIIFYTNQNFGQGKIKNDPQYKTNIEKHAKSKNVEIEWRTDNYFKSPFVCEENADIAQHFFSIDKSIIDFIDELVQHTE</sequence>